<keyword evidence="2" id="KW-1185">Reference proteome</keyword>
<name>A0A9P6QPR9_9FUNG</name>
<protein>
    <submittedName>
        <fullName evidence="1">Uncharacterized protein</fullName>
    </submittedName>
</protein>
<proteinExistence type="predicted"/>
<feature type="non-terminal residue" evidence="1">
    <location>
        <position position="1"/>
    </location>
</feature>
<evidence type="ECO:0000313" key="1">
    <source>
        <dbReference type="EMBL" id="KAG0290855.1"/>
    </source>
</evidence>
<reference evidence="1" key="1">
    <citation type="journal article" date="2020" name="Fungal Divers.">
        <title>Resolving the Mortierellaceae phylogeny through synthesis of multi-gene phylogenetics and phylogenomics.</title>
        <authorList>
            <person name="Vandepol N."/>
            <person name="Liber J."/>
            <person name="Desiro A."/>
            <person name="Na H."/>
            <person name="Kennedy M."/>
            <person name="Barry K."/>
            <person name="Grigoriev I.V."/>
            <person name="Miller A.N."/>
            <person name="O'Donnell K."/>
            <person name="Stajich J.E."/>
            <person name="Bonito G."/>
        </authorList>
    </citation>
    <scope>NUCLEOTIDE SEQUENCE</scope>
    <source>
        <strain evidence="1">NVP60</strain>
    </source>
</reference>
<evidence type="ECO:0000313" key="2">
    <source>
        <dbReference type="Proteomes" id="UP000823405"/>
    </source>
</evidence>
<dbReference type="OrthoDB" id="5594047at2759"/>
<sequence length="207" mass="22453">SIRRIRQWWKNVRDEGDQNQVDWVSHVGPPVITTTVAESGTGEFLPEAGGEVGPTQSMATPGPTSLPTSFFSSNSAGLLPSTNSLEASSTTTVSLAPLPLPTFSTDMRQRLSTSSTFPHGTVSSLDQTIQLKYSRKSDLNLRQKAHNSSQKWLVMNQGYTTVGYGWQAEGDGLDNVVRFPKPTKPRTSIDGGQLIRCASVLDMELAI</sequence>
<gene>
    <name evidence="1" type="ORF">BGZ97_006052</name>
</gene>
<comment type="caution">
    <text evidence="1">The sequence shown here is derived from an EMBL/GenBank/DDBJ whole genome shotgun (WGS) entry which is preliminary data.</text>
</comment>
<accession>A0A9P6QPR9</accession>
<dbReference type="Proteomes" id="UP000823405">
    <property type="component" value="Unassembled WGS sequence"/>
</dbReference>
<dbReference type="EMBL" id="JAAAIN010002699">
    <property type="protein sequence ID" value="KAG0290855.1"/>
    <property type="molecule type" value="Genomic_DNA"/>
</dbReference>
<dbReference type="AlphaFoldDB" id="A0A9P6QPR9"/>
<organism evidence="1 2">
    <name type="scientific">Linnemannia gamsii</name>
    <dbReference type="NCBI Taxonomy" id="64522"/>
    <lineage>
        <taxon>Eukaryota</taxon>
        <taxon>Fungi</taxon>
        <taxon>Fungi incertae sedis</taxon>
        <taxon>Mucoromycota</taxon>
        <taxon>Mortierellomycotina</taxon>
        <taxon>Mortierellomycetes</taxon>
        <taxon>Mortierellales</taxon>
        <taxon>Mortierellaceae</taxon>
        <taxon>Linnemannia</taxon>
    </lineage>
</organism>